<comment type="caution">
    <text evidence="1">The sequence shown here is derived from an EMBL/GenBank/DDBJ whole genome shotgun (WGS) entry which is preliminary data.</text>
</comment>
<gene>
    <name evidence="1" type="ORF">A3J04_01570</name>
</gene>
<evidence type="ECO:0000313" key="1">
    <source>
        <dbReference type="EMBL" id="OGZ55529.1"/>
    </source>
</evidence>
<name>A0A1G2GZG2_9BACT</name>
<sequence length="64" mass="7224">MRNMSGLRTFYVSGQPVELWENPVVPFGWTQDDIEAYAAINDWELLFNALAIGYFIEASGIPAQ</sequence>
<dbReference type="EMBL" id="MHNZ01000032">
    <property type="protein sequence ID" value="OGZ55529.1"/>
    <property type="molecule type" value="Genomic_DNA"/>
</dbReference>
<protein>
    <submittedName>
        <fullName evidence="1">Uncharacterized protein</fullName>
    </submittedName>
</protein>
<dbReference type="STRING" id="1802129.A3J04_01570"/>
<dbReference type="AlphaFoldDB" id="A0A1G2GZG2"/>
<accession>A0A1G2GZG2</accession>
<reference evidence="1 2" key="1">
    <citation type="journal article" date="2016" name="Nat. Commun.">
        <title>Thousands of microbial genomes shed light on interconnected biogeochemical processes in an aquifer system.</title>
        <authorList>
            <person name="Anantharaman K."/>
            <person name="Brown C.T."/>
            <person name="Hug L.A."/>
            <person name="Sharon I."/>
            <person name="Castelle C.J."/>
            <person name="Probst A.J."/>
            <person name="Thomas B.C."/>
            <person name="Singh A."/>
            <person name="Wilkins M.J."/>
            <person name="Karaoz U."/>
            <person name="Brodie E.L."/>
            <person name="Williams K.H."/>
            <person name="Hubbard S.S."/>
            <person name="Banfield J.F."/>
        </authorList>
    </citation>
    <scope>NUCLEOTIDE SEQUENCE [LARGE SCALE GENOMIC DNA]</scope>
</reference>
<proteinExistence type="predicted"/>
<organism evidence="1 2">
    <name type="scientific">Candidatus Ryanbacteria bacterium RIFCSPLOWO2_02_FULL_47_14</name>
    <dbReference type="NCBI Taxonomy" id="1802129"/>
    <lineage>
        <taxon>Bacteria</taxon>
        <taxon>Candidatus Ryaniibacteriota</taxon>
    </lineage>
</organism>
<evidence type="ECO:0000313" key="2">
    <source>
        <dbReference type="Proteomes" id="UP000177954"/>
    </source>
</evidence>
<dbReference type="Proteomes" id="UP000177954">
    <property type="component" value="Unassembled WGS sequence"/>
</dbReference>